<feature type="compositionally biased region" description="Low complexity" evidence="2">
    <location>
        <begin position="243"/>
        <end position="257"/>
    </location>
</feature>
<evidence type="ECO:0000256" key="1">
    <source>
        <dbReference type="SAM" id="Coils"/>
    </source>
</evidence>
<name>A0A0V0QCU1_PSEPJ</name>
<dbReference type="InParanoid" id="A0A0V0QCU1"/>
<evidence type="ECO:0000313" key="3">
    <source>
        <dbReference type="EMBL" id="KRX00036.1"/>
    </source>
</evidence>
<dbReference type="Proteomes" id="UP000054937">
    <property type="component" value="Unassembled WGS sequence"/>
</dbReference>
<feature type="region of interest" description="Disordered" evidence="2">
    <location>
        <begin position="237"/>
        <end position="268"/>
    </location>
</feature>
<organism evidence="3 4">
    <name type="scientific">Pseudocohnilembus persalinus</name>
    <name type="common">Ciliate</name>
    <dbReference type="NCBI Taxonomy" id="266149"/>
    <lineage>
        <taxon>Eukaryota</taxon>
        <taxon>Sar</taxon>
        <taxon>Alveolata</taxon>
        <taxon>Ciliophora</taxon>
        <taxon>Intramacronucleata</taxon>
        <taxon>Oligohymenophorea</taxon>
        <taxon>Scuticociliatia</taxon>
        <taxon>Philasterida</taxon>
        <taxon>Pseudocohnilembidae</taxon>
        <taxon>Pseudocohnilembus</taxon>
    </lineage>
</organism>
<accession>A0A0V0QCU1</accession>
<feature type="compositionally biased region" description="Acidic residues" evidence="2">
    <location>
        <begin position="497"/>
        <end position="506"/>
    </location>
</feature>
<dbReference type="AlphaFoldDB" id="A0A0V0QCU1"/>
<feature type="region of interest" description="Disordered" evidence="2">
    <location>
        <begin position="494"/>
        <end position="515"/>
    </location>
</feature>
<feature type="compositionally biased region" description="Basic and acidic residues" evidence="2">
    <location>
        <begin position="258"/>
        <end position="268"/>
    </location>
</feature>
<evidence type="ECO:0000256" key="2">
    <source>
        <dbReference type="SAM" id="MobiDB-lite"/>
    </source>
</evidence>
<feature type="coiled-coil region" evidence="1">
    <location>
        <begin position="37"/>
        <end position="64"/>
    </location>
</feature>
<sequence length="532" mass="62997">MRSIQNQSYKQKYFDKLNSEVEDQIVNFKSKIWQRDQELKELHQQELKEELKQQQQQQFIQQQQNNQNNAKNQNIAVISQKFEDEIEPIVDILMEIEKEKERELEVQNQAQQLQNKYLDLGGNQNQNQKQIKGQNLTNQNKYKNQNQVKQFQGQDEKMQIQAIISKINDKYRQKQQALQVKLQQEKLLKLRGLLKKESNIFEDQGGDAAGFHKNQPKRIKNAQEYKSVAGQMEKYLQPKNSYGGNQQVDQSQNNQKDQSNDKKGEKSGIKGISSRIWTKFIKKYQPQKKKEGHKMVTNKEMIQKYLQNQVKDKRIKEVKEKEKQDLQAKLQVLKVPQVCGGIPKYKEFKNDFFQINNRNLIGMGRHAHAQYLQNYLYAQQDVLQNYLYDQEGFNLQGLIDPFIDQENLSLVNNAKGGFEIVYVSNSEKDQKERLKRQLIKSNLIRNNNVLREKMEDLEKQKLMQCEKNNQELKIQQINQYEKEQENQELIQEISNTEQEENDEENEQNNVFITSDGQCLQKQKTDVSELNQN</sequence>
<comment type="caution">
    <text evidence="3">The sequence shown here is derived from an EMBL/GenBank/DDBJ whole genome shotgun (WGS) entry which is preliminary data.</text>
</comment>
<keyword evidence="4" id="KW-1185">Reference proteome</keyword>
<evidence type="ECO:0000313" key="4">
    <source>
        <dbReference type="Proteomes" id="UP000054937"/>
    </source>
</evidence>
<protein>
    <submittedName>
        <fullName evidence="3">Uncharacterized protein</fullName>
    </submittedName>
</protein>
<proteinExistence type="predicted"/>
<dbReference type="EMBL" id="LDAU01000196">
    <property type="protein sequence ID" value="KRX00036.1"/>
    <property type="molecule type" value="Genomic_DNA"/>
</dbReference>
<gene>
    <name evidence="3" type="ORF">PPERSA_07233</name>
</gene>
<reference evidence="3 4" key="1">
    <citation type="journal article" date="2015" name="Sci. Rep.">
        <title>Genome of the facultative scuticociliatosis pathogen Pseudocohnilembus persalinus provides insight into its virulence through horizontal gene transfer.</title>
        <authorList>
            <person name="Xiong J."/>
            <person name="Wang G."/>
            <person name="Cheng J."/>
            <person name="Tian M."/>
            <person name="Pan X."/>
            <person name="Warren A."/>
            <person name="Jiang C."/>
            <person name="Yuan D."/>
            <person name="Miao W."/>
        </authorList>
    </citation>
    <scope>NUCLEOTIDE SEQUENCE [LARGE SCALE GENOMIC DNA]</scope>
    <source>
        <strain evidence="3">36N120E</strain>
    </source>
</reference>
<keyword evidence="1" id="KW-0175">Coiled coil</keyword>